<organism evidence="2 3">
    <name type="scientific">Caerostris darwini</name>
    <dbReference type="NCBI Taxonomy" id="1538125"/>
    <lineage>
        <taxon>Eukaryota</taxon>
        <taxon>Metazoa</taxon>
        <taxon>Ecdysozoa</taxon>
        <taxon>Arthropoda</taxon>
        <taxon>Chelicerata</taxon>
        <taxon>Arachnida</taxon>
        <taxon>Araneae</taxon>
        <taxon>Araneomorphae</taxon>
        <taxon>Entelegynae</taxon>
        <taxon>Araneoidea</taxon>
        <taxon>Araneidae</taxon>
        <taxon>Caerostris</taxon>
    </lineage>
</organism>
<evidence type="ECO:0000259" key="1">
    <source>
        <dbReference type="PROSITE" id="PS50878"/>
    </source>
</evidence>
<dbReference type="Pfam" id="PF00078">
    <property type="entry name" value="RVT_1"/>
    <property type="match status" value="1"/>
</dbReference>
<dbReference type="GO" id="GO:0003964">
    <property type="term" value="F:RNA-directed DNA polymerase activity"/>
    <property type="evidence" value="ECO:0007669"/>
    <property type="project" value="UniProtKB-KW"/>
</dbReference>
<accession>A0AAV4MGL9</accession>
<keyword evidence="2" id="KW-0695">RNA-directed DNA polymerase</keyword>
<evidence type="ECO:0000313" key="2">
    <source>
        <dbReference type="EMBL" id="GIX71483.1"/>
    </source>
</evidence>
<gene>
    <name evidence="2" type="primary">pol</name>
    <name evidence="2" type="ORF">CDAR_196101</name>
</gene>
<sequence length="284" mass="32930">MALEIPEIEKVNLNMKDKKAPGIDLIPGEIIRELFYSDKQWFTNIFNTLLKKGIFPKTWKIAKIVLIPKQGKQHTAPDHYRPICLLPTWGKVYDKVITNRLVYYLEKQTFFNSNQYGFRRNKSTISALQNIKSFIVHSHTENKLVCLISLDVQNAFNSVNWNILKQKIKKLPIPEYLIKVLFNFLEERTILDENNEVPYNQGVPQGSCLGPTLWNIFVNDLLDKDFGKDTSIQAFADDIIIMTKEKASYIFKEKVCVFKPYYRPSEESTRVEMGAPITVSEMLA</sequence>
<dbReference type="InterPro" id="IPR043502">
    <property type="entry name" value="DNA/RNA_pol_sf"/>
</dbReference>
<reference evidence="2 3" key="1">
    <citation type="submission" date="2021-06" db="EMBL/GenBank/DDBJ databases">
        <title>Caerostris darwini draft genome.</title>
        <authorList>
            <person name="Kono N."/>
            <person name="Arakawa K."/>
        </authorList>
    </citation>
    <scope>NUCLEOTIDE SEQUENCE [LARGE SCALE GENOMIC DNA]</scope>
</reference>
<feature type="domain" description="Reverse transcriptase" evidence="1">
    <location>
        <begin position="48"/>
        <end position="284"/>
    </location>
</feature>
<dbReference type="AlphaFoldDB" id="A0AAV4MGL9"/>
<evidence type="ECO:0000313" key="3">
    <source>
        <dbReference type="Proteomes" id="UP001054837"/>
    </source>
</evidence>
<comment type="caution">
    <text evidence="2">The sequence shown here is derived from an EMBL/GenBank/DDBJ whole genome shotgun (WGS) entry which is preliminary data.</text>
</comment>
<keyword evidence="2" id="KW-0808">Transferase</keyword>
<dbReference type="Proteomes" id="UP001054837">
    <property type="component" value="Unassembled WGS sequence"/>
</dbReference>
<dbReference type="PROSITE" id="PS50878">
    <property type="entry name" value="RT_POL"/>
    <property type="match status" value="1"/>
</dbReference>
<dbReference type="PANTHER" id="PTHR19446">
    <property type="entry name" value="REVERSE TRANSCRIPTASES"/>
    <property type="match status" value="1"/>
</dbReference>
<protein>
    <submittedName>
        <fullName evidence="2">RNA-directed DNA polymerase from mobile element jockey</fullName>
    </submittedName>
</protein>
<dbReference type="SUPFAM" id="SSF56672">
    <property type="entry name" value="DNA/RNA polymerases"/>
    <property type="match status" value="1"/>
</dbReference>
<dbReference type="EMBL" id="BPLQ01000453">
    <property type="protein sequence ID" value="GIX71483.1"/>
    <property type="molecule type" value="Genomic_DNA"/>
</dbReference>
<name>A0AAV4MGL9_9ARAC</name>
<keyword evidence="2" id="KW-0548">Nucleotidyltransferase</keyword>
<dbReference type="InterPro" id="IPR000477">
    <property type="entry name" value="RT_dom"/>
</dbReference>
<dbReference type="CDD" id="cd01650">
    <property type="entry name" value="RT_nLTR_like"/>
    <property type="match status" value="1"/>
</dbReference>
<keyword evidence="3" id="KW-1185">Reference proteome</keyword>
<proteinExistence type="predicted"/>